<proteinExistence type="predicted"/>
<keyword evidence="2" id="KW-1133">Transmembrane helix</keyword>
<gene>
    <name evidence="3" type="ORF">EDD26_0611</name>
</gene>
<sequence>MDATREPAPQGDEGQQHETTREELSVTVRRSPRYGVFMAIGSVLGIVIAWILSSITEPAVNEAGQPVDTTAVIGLVLVIGFVAGAAVGGIVALIVDRSLAKGTRTAVAERVETRERETLDELAAADAGEAAFEHLDAGPGVDAPTALDADGPGRSPGRADARDLATDDDRPREA</sequence>
<accession>A0A3N2AQH0</accession>
<feature type="transmembrane region" description="Helical" evidence="2">
    <location>
        <begin position="34"/>
        <end position="52"/>
    </location>
</feature>
<feature type="region of interest" description="Disordered" evidence="1">
    <location>
        <begin position="134"/>
        <end position="174"/>
    </location>
</feature>
<feature type="region of interest" description="Disordered" evidence="1">
    <location>
        <begin position="1"/>
        <end position="25"/>
    </location>
</feature>
<evidence type="ECO:0000256" key="1">
    <source>
        <dbReference type="SAM" id="MobiDB-lite"/>
    </source>
</evidence>
<feature type="compositionally biased region" description="Basic and acidic residues" evidence="1">
    <location>
        <begin position="157"/>
        <end position="174"/>
    </location>
</feature>
<evidence type="ECO:0000313" key="4">
    <source>
        <dbReference type="Proteomes" id="UP000275456"/>
    </source>
</evidence>
<keyword evidence="2" id="KW-0472">Membrane</keyword>
<evidence type="ECO:0000313" key="3">
    <source>
        <dbReference type="EMBL" id="ROR65246.1"/>
    </source>
</evidence>
<keyword evidence="2" id="KW-0812">Transmembrane</keyword>
<feature type="compositionally biased region" description="Basic and acidic residues" evidence="1">
    <location>
        <begin position="14"/>
        <end position="24"/>
    </location>
</feature>
<organism evidence="3 4">
    <name type="scientific">Agrococcus jenensis</name>
    <dbReference type="NCBI Taxonomy" id="46353"/>
    <lineage>
        <taxon>Bacteria</taxon>
        <taxon>Bacillati</taxon>
        <taxon>Actinomycetota</taxon>
        <taxon>Actinomycetes</taxon>
        <taxon>Micrococcales</taxon>
        <taxon>Microbacteriaceae</taxon>
        <taxon>Agrococcus</taxon>
    </lineage>
</organism>
<dbReference type="Proteomes" id="UP000275456">
    <property type="component" value="Unassembled WGS sequence"/>
</dbReference>
<protein>
    <submittedName>
        <fullName evidence="3">Uncharacterized protein</fullName>
    </submittedName>
</protein>
<dbReference type="EMBL" id="RKHJ01000001">
    <property type="protein sequence ID" value="ROR65246.1"/>
    <property type="molecule type" value="Genomic_DNA"/>
</dbReference>
<dbReference type="RefSeq" id="WP_170165511.1">
    <property type="nucleotide sequence ID" value="NZ_RKHJ01000001.1"/>
</dbReference>
<dbReference type="AlphaFoldDB" id="A0A3N2AQH0"/>
<reference evidence="3 4" key="1">
    <citation type="submission" date="2018-11" db="EMBL/GenBank/DDBJ databases">
        <title>Sequencing the genomes of 1000 actinobacteria strains.</title>
        <authorList>
            <person name="Klenk H.-P."/>
        </authorList>
    </citation>
    <scope>NUCLEOTIDE SEQUENCE [LARGE SCALE GENOMIC DNA]</scope>
    <source>
        <strain evidence="3 4">DSM 9580</strain>
    </source>
</reference>
<evidence type="ECO:0000256" key="2">
    <source>
        <dbReference type="SAM" id="Phobius"/>
    </source>
</evidence>
<feature type="transmembrane region" description="Helical" evidence="2">
    <location>
        <begin position="72"/>
        <end position="95"/>
    </location>
</feature>
<keyword evidence="4" id="KW-1185">Reference proteome</keyword>
<comment type="caution">
    <text evidence="3">The sequence shown here is derived from an EMBL/GenBank/DDBJ whole genome shotgun (WGS) entry which is preliminary data.</text>
</comment>
<name>A0A3N2AQH0_9MICO</name>